<evidence type="ECO:0000313" key="4">
    <source>
        <dbReference type="Proteomes" id="UP000829685"/>
    </source>
</evidence>
<name>A0A9P9WC60_9PEZI</name>
<dbReference type="InterPro" id="IPR000917">
    <property type="entry name" value="Sulfatase_N"/>
</dbReference>
<comment type="similarity">
    <text evidence="1">Belongs to the sulfatase family.</text>
</comment>
<evidence type="ECO:0000256" key="1">
    <source>
        <dbReference type="ARBA" id="ARBA00008779"/>
    </source>
</evidence>
<dbReference type="GO" id="GO:0005539">
    <property type="term" value="F:glycosaminoglycan binding"/>
    <property type="evidence" value="ECO:0007669"/>
    <property type="project" value="TreeGrafter"/>
</dbReference>
<dbReference type="CDD" id="cd16147">
    <property type="entry name" value="G6S"/>
    <property type="match status" value="1"/>
</dbReference>
<dbReference type="SUPFAM" id="SSF53649">
    <property type="entry name" value="Alkaline phosphatase-like"/>
    <property type="match status" value="1"/>
</dbReference>
<gene>
    <name evidence="3" type="ORF">JX265_011573</name>
</gene>
<organism evidence="3 4">
    <name type="scientific">Neoarthrinium moseri</name>
    <dbReference type="NCBI Taxonomy" id="1658444"/>
    <lineage>
        <taxon>Eukaryota</taxon>
        <taxon>Fungi</taxon>
        <taxon>Dikarya</taxon>
        <taxon>Ascomycota</taxon>
        <taxon>Pezizomycotina</taxon>
        <taxon>Sordariomycetes</taxon>
        <taxon>Xylariomycetidae</taxon>
        <taxon>Amphisphaeriales</taxon>
        <taxon>Apiosporaceae</taxon>
        <taxon>Neoarthrinium</taxon>
    </lineage>
</organism>
<evidence type="ECO:0000313" key="3">
    <source>
        <dbReference type="EMBL" id="KAI1856614.1"/>
    </source>
</evidence>
<dbReference type="OrthoDB" id="96314at2759"/>
<dbReference type="AlphaFoldDB" id="A0A9P9WC60"/>
<dbReference type="PANTHER" id="PTHR43108">
    <property type="entry name" value="N-ACETYLGLUCOSAMINE-6-SULFATASE FAMILY MEMBER"/>
    <property type="match status" value="1"/>
</dbReference>
<dbReference type="Pfam" id="PF00884">
    <property type="entry name" value="Sulfatase"/>
    <property type="match status" value="1"/>
</dbReference>
<dbReference type="Gene3D" id="3.40.720.10">
    <property type="entry name" value="Alkaline Phosphatase, subunit A"/>
    <property type="match status" value="1"/>
</dbReference>
<dbReference type="InterPro" id="IPR017850">
    <property type="entry name" value="Alkaline_phosphatase_core_sf"/>
</dbReference>
<dbReference type="PANTHER" id="PTHR43108:SF8">
    <property type="entry name" value="SD21168P"/>
    <property type="match status" value="1"/>
</dbReference>
<keyword evidence="4" id="KW-1185">Reference proteome</keyword>
<dbReference type="EMBL" id="JAFIMR010000043">
    <property type="protein sequence ID" value="KAI1856614.1"/>
    <property type="molecule type" value="Genomic_DNA"/>
</dbReference>
<protein>
    <recommendedName>
        <fullName evidence="2">Sulfatase N-terminal domain-containing protein</fullName>
    </recommendedName>
</protein>
<feature type="domain" description="Sulfatase N-terminal" evidence="2">
    <location>
        <begin position="6"/>
        <end position="205"/>
    </location>
</feature>
<reference evidence="3" key="1">
    <citation type="submission" date="2021-03" db="EMBL/GenBank/DDBJ databases">
        <title>Revisited historic fungal species revealed as producer of novel bioactive compounds through whole genome sequencing and comparative genomics.</title>
        <authorList>
            <person name="Vignolle G.A."/>
            <person name="Hochenegger N."/>
            <person name="Mach R.L."/>
            <person name="Mach-Aigner A.R."/>
            <person name="Javad Rahimi M."/>
            <person name="Salim K.A."/>
            <person name="Chan C.M."/>
            <person name="Lim L.B.L."/>
            <person name="Cai F."/>
            <person name="Druzhinina I.S."/>
            <person name="U'Ren J.M."/>
            <person name="Derntl C."/>
        </authorList>
    </citation>
    <scope>NUCLEOTIDE SEQUENCE</scope>
    <source>
        <strain evidence="3">TUCIM 5799</strain>
    </source>
</reference>
<proteinExistence type="inferred from homology"/>
<dbReference type="GO" id="GO:0008449">
    <property type="term" value="F:N-acetylglucosamine-6-sulfatase activity"/>
    <property type="evidence" value="ECO:0007669"/>
    <property type="project" value="TreeGrafter"/>
</dbReference>
<evidence type="ECO:0000259" key="2">
    <source>
        <dbReference type="Pfam" id="PF00884"/>
    </source>
</evidence>
<dbReference type="Proteomes" id="UP000829685">
    <property type="component" value="Unassembled WGS sequence"/>
</dbReference>
<accession>A0A9P9WC60</accession>
<sequence>MQHDQDMPRNLPGQYSTDLVAERSVEFLDSAIANGKPFFIGVAPIGPHSETIQGKFNPAVPADRHKDLFPGLKVPRAANFNPDKASGGGWIKTLAKLNQTVVDYLDNFYRKRIQSLQAVDDLINSIVDRLEQSPEVLENTYLIYTTDNGFHIGQHRLAPGKTCAIEEDINIPFVIRGPGVDKGRTVSIPTSHTDIVPTLFRLANIPLQAEFDGEPMPVTREQLRSTSRRSEHVNLEFWGDGILEGAYPGVGSGLAGSRGLNNTWKSVRIIGEGYDLAYVVWCTNEHELYDMLSDPVQMNNLYGASGIINGWDLSKLTPRIDGLLLTLKACKGQVCTRPWETLHPRGDVNSLRDAMRHEFDRFYLEQQEKVTFTACKNGYLAEFEGALQPVVYPGNLELREARWEDWT</sequence>
<comment type="caution">
    <text evidence="3">The sequence shown here is derived from an EMBL/GenBank/DDBJ whole genome shotgun (WGS) entry which is preliminary data.</text>
</comment>